<organism evidence="4 5">
    <name type="scientific">Methanosarcina baikalica</name>
    <dbReference type="NCBI Taxonomy" id="3073890"/>
    <lineage>
        <taxon>Archaea</taxon>
        <taxon>Methanobacteriati</taxon>
        <taxon>Methanobacteriota</taxon>
        <taxon>Stenosarchaea group</taxon>
        <taxon>Methanomicrobia</taxon>
        <taxon>Methanosarcinales</taxon>
        <taxon>Methanosarcinaceae</taxon>
        <taxon>Methanosarcina</taxon>
    </lineage>
</organism>
<evidence type="ECO:0000256" key="1">
    <source>
        <dbReference type="ARBA" id="ARBA00022729"/>
    </source>
</evidence>
<dbReference type="InterPro" id="IPR026371">
    <property type="entry name" value="PGF_CTERM"/>
</dbReference>
<proteinExistence type="predicted"/>
<sequence>MGIAKLSETVSKINIDYTTTTNENNITNKELQTQQKKILSTPSFEIYYGVAGLLAVFLYRRK</sequence>
<feature type="transmembrane region" description="Helical" evidence="2">
    <location>
        <begin position="38"/>
        <end position="59"/>
    </location>
</feature>
<evidence type="ECO:0000313" key="5">
    <source>
        <dbReference type="Proteomes" id="UP001246244"/>
    </source>
</evidence>
<name>A0ABU2D1Y7_9EURY</name>
<keyword evidence="2" id="KW-1133">Transmembrane helix</keyword>
<dbReference type="Pfam" id="PF18204">
    <property type="entry name" value="PGF-CTERM"/>
    <property type="match status" value="1"/>
</dbReference>
<comment type="caution">
    <text evidence="4">The sequence shown here is derived from an EMBL/GenBank/DDBJ whole genome shotgun (WGS) entry which is preliminary data.</text>
</comment>
<gene>
    <name evidence="4" type="ORF">RG963_08690</name>
</gene>
<evidence type="ECO:0000256" key="2">
    <source>
        <dbReference type="SAM" id="Phobius"/>
    </source>
</evidence>
<reference evidence="5" key="1">
    <citation type="submission" date="2023-07" db="EMBL/GenBank/DDBJ databases">
        <title>Whole-genome sequencing of a new Methanosarcina sp. Z-7115.</title>
        <authorList>
            <person name="Zhilina T.N."/>
            <person name="Merkel A.Y."/>
        </authorList>
    </citation>
    <scope>NUCLEOTIDE SEQUENCE [LARGE SCALE GENOMIC DNA]</scope>
    <source>
        <strain evidence="5">Z-7115</strain>
    </source>
</reference>
<keyword evidence="2" id="KW-0472">Membrane</keyword>
<dbReference type="Proteomes" id="UP001246244">
    <property type="component" value="Unassembled WGS sequence"/>
</dbReference>
<evidence type="ECO:0000259" key="3">
    <source>
        <dbReference type="Pfam" id="PF18204"/>
    </source>
</evidence>
<keyword evidence="1" id="KW-0732">Signal</keyword>
<dbReference type="RefSeq" id="WP_310575871.1">
    <property type="nucleotide sequence ID" value="NZ_JAVKPK010000029.1"/>
</dbReference>
<accession>A0ABU2D1Y7</accession>
<keyword evidence="2" id="KW-0812">Transmembrane</keyword>
<feature type="domain" description="PGF-CTERM archaeal protein-sorting signal" evidence="3">
    <location>
        <begin position="44"/>
        <end position="62"/>
    </location>
</feature>
<keyword evidence="5" id="KW-1185">Reference proteome</keyword>
<dbReference type="EMBL" id="JAVKPK010000029">
    <property type="protein sequence ID" value="MDR7665847.1"/>
    <property type="molecule type" value="Genomic_DNA"/>
</dbReference>
<protein>
    <submittedName>
        <fullName evidence="4">PGF-CTERM sorting domain-containing protein</fullName>
    </submittedName>
</protein>
<evidence type="ECO:0000313" key="4">
    <source>
        <dbReference type="EMBL" id="MDR7665847.1"/>
    </source>
</evidence>